<name>A0A2P8E8D6_9BACT</name>
<evidence type="ECO:0000313" key="3">
    <source>
        <dbReference type="Proteomes" id="UP000240708"/>
    </source>
</evidence>
<dbReference type="OrthoDB" id="9772602at2"/>
<accession>A0A2P8E8D6</accession>
<dbReference type="AlphaFoldDB" id="A0A2P8E8D6"/>
<dbReference type="RefSeq" id="WP_106566787.1">
    <property type="nucleotide sequence ID" value="NZ_PYGF01000003.1"/>
</dbReference>
<dbReference type="Pfam" id="PF01048">
    <property type="entry name" value="PNP_UDP_1"/>
    <property type="match status" value="1"/>
</dbReference>
<feature type="domain" description="Nucleoside phosphorylase" evidence="1">
    <location>
        <begin position="32"/>
        <end position="266"/>
    </location>
</feature>
<dbReference type="EMBL" id="PYGF01000003">
    <property type="protein sequence ID" value="PSL05742.1"/>
    <property type="molecule type" value="Genomic_DNA"/>
</dbReference>
<dbReference type="CDD" id="cd00436">
    <property type="entry name" value="UP_TbUP-like"/>
    <property type="match status" value="1"/>
</dbReference>
<dbReference type="GO" id="GO:0005829">
    <property type="term" value="C:cytosol"/>
    <property type="evidence" value="ECO:0007669"/>
    <property type="project" value="TreeGrafter"/>
</dbReference>
<sequence>MKKRIPESELIINPDGSIYHLNLKPEHLASTVIAVGDPERVQKVSKNFDSIEFKISKREFVTHTGYYKGKRITAISTGMGTDNIEIFMTELDALVNVDFVTRLPKDTHTSLDIIRIGTSGSMQKAIAAGSLLASSYGIGLDTLMAFYSTNYSSLEEKVGQAIQKDLKLSFTPYCIQGSEKLLEQVGKGLIIGNTVTCPGFFGPQGREVRIKPAIPDIIEKLSKIDVEGFQLTNFEMETAGYYAMGRLLGHEVISLNAIIANRITHEFSNDAYGIVDRLILETLDKLVEA</sequence>
<dbReference type="InterPro" id="IPR000845">
    <property type="entry name" value="Nucleoside_phosphorylase_d"/>
</dbReference>
<dbReference type="GO" id="GO:0004850">
    <property type="term" value="F:uridine phosphorylase activity"/>
    <property type="evidence" value="ECO:0007669"/>
    <property type="project" value="TreeGrafter"/>
</dbReference>
<dbReference type="GO" id="GO:0006218">
    <property type="term" value="P:uridine catabolic process"/>
    <property type="evidence" value="ECO:0007669"/>
    <property type="project" value="TreeGrafter"/>
</dbReference>
<keyword evidence="3" id="KW-1185">Reference proteome</keyword>
<dbReference type="Gene3D" id="3.40.50.1580">
    <property type="entry name" value="Nucleoside phosphorylase domain"/>
    <property type="match status" value="1"/>
</dbReference>
<protein>
    <submittedName>
        <fullName evidence="2">Uridine phosphorylase</fullName>
    </submittedName>
</protein>
<gene>
    <name evidence="2" type="ORF">CLV48_103257</name>
</gene>
<dbReference type="PANTHER" id="PTHR43691:SF15">
    <property type="entry name" value="PHOSPHORYLASE, PUTATIVE-RELATED"/>
    <property type="match status" value="1"/>
</dbReference>
<organism evidence="2 3">
    <name type="scientific">Cecembia rubra</name>
    <dbReference type="NCBI Taxonomy" id="1485585"/>
    <lineage>
        <taxon>Bacteria</taxon>
        <taxon>Pseudomonadati</taxon>
        <taxon>Bacteroidota</taxon>
        <taxon>Cytophagia</taxon>
        <taxon>Cytophagales</taxon>
        <taxon>Cyclobacteriaceae</taxon>
        <taxon>Cecembia</taxon>
    </lineage>
</organism>
<evidence type="ECO:0000313" key="2">
    <source>
        <dbReference type="EMBL" id="PSL05742.1"/>
    </source>
</evidence>
<comment type="caution">
    <text evidence="2">The sequence shown here is derived from an EMBL/GenBank/DDBJ whole genome shotgun (WGS) entry which is preliminary data.</text>
</comment>
<proteinExistence type="predicted"/>
<dbReference type="Proteomes" id="UP000240708">
    <property type="component" value="Unassembled WGS sequence"/>
</dbReference>
<dbReference type="SUPFAM" id="SSF53167">
    <property type="entry name" value="Purine and uridine phosphorylases"/>
    <property type="match status" value="1"/>
</dbReference>
<dbReference type="InterPro" id="IPR035994">
    <property type="entry name" value="Nucleoside_phosphorylase_sf"/>
</dbReference>
<dbReference type="PANTHER" id="PTHR43691">
    <property type="entry name" value="URIDINE PHOSPHORYLASE"/>
    <property type="match status" value="1"/>
</dbReference>
<reference evidence="2 3" key="1">
    <citation type="submission" date="2018-03" db="EMBL/GenBank/DDBJ databases">
        <title>Genomic Encyclopedia of Archaeal and Bacterial Type Strains, Phase II (KMG-II): from individual species to whole genera.</title>
        <authorList>
            <person name="Goeker M."/>
        </authorList>
    </citation>
    <scope>NUCLEOTIDE SEQUENCE [LARGE SCALE GENOMIC DNA]</scope>
    <source>
        <strain evidence="2 3">DSM 28057</strain>
    </source>
</reference>
<evidence type="ECO:0000259" key="1">
    <source>
        <dbReference type="Pfam" id="PF01048"/>
    </source>
</evidence>